<dbReference type="Proteomes" id="UP001172457">
    <property type="component" value="Chromosome 4"/>
</dbReference>
<gene>
    <name evidence="3" type="ORF">OSB04_015577</name>
</gene>
<evidence type="ECO:0000259" key="2">
    <source>
        <dbReference type="SMART" id="SM00507"/>
    </source>
</evidence>
<protein>
    <recommendedName>
        <fullName evidence="2">HNH nuclease domain-containing protein</fullName>
    </recommendedName>
</protein>
<evidence type="ECO:0000256" key="1">
    <source>
        <dbReference type="SAM" id="MobiDB-lite"/>
    </source>
</evidence>
<dbReference type="EMBL" id="JARYMX010000004">
    <property type="protein sequence ID" value="KAJ9551532.1"/>
    <property type="molecule type" value="Genomic_DNA"/>
</dbReference>
<reference evidence="3" key="1">
    <citation type="submission" date="2023-03" db="EMBL/GenBank/DDBJ databases">
        <title>Chromosome-scale reference genome and RAD-based genetic map of yellow starthistle (Centaurea solstitialis) reveal putative structural variation and QTLs associated with invader traits.</title>
        <authorList>
            <person name="Reatini B."/>
            <person name="Cang F.A."/>
            <person name="Jiang Q."/>
            <person name="Mckibben M.T.W."/>
            <person name="Barker M.S."/>
            <person name="Rieseberg L.H."/>
            <person name="Dlugosch K.M."/>
        </authorList>
    </citation>
    <scope>NUCLEOTIDE SEQUENCE</scope>
    <source>
        <strain evidence="3">CAN-66</strain>
        <tissue evidence="3">Leaf</tissue>
    </source>
</reference>
<dbReference type="Gene3D" id="1.10.30.50">
    <property type="match status" value="1"/>
</dbReference>
<dbReference type="AlphaFoldDB" id="A0AA38THJ7"/>
<dbReference type="InterPro" id="IPR003615">
    <property type="entry name" value="HNH_nuc"/>
</dbReference>
<sequence length="187" mass="21106">MSSNLNTSLVMSLSTTPSWSPSPSRSPSRSRKFTRKMMEECWDNADVVPGRDPVRWRKDVAGNIVCQKLNGCDGPTCFEYDHIVPYSACGKTDASNCQILQKKVNRLKSDKIDLNINQLVNSSYDYNLSGIYLFFPLVIIYIACDTVENAIWGNIKDSNGNVKETRTRKLPTNQRNNHSSYTVENAI</sequence>
<feature type="domain" description="HNH nuclease" evidence="2">
    <location>
        <begin position="55"/>
        <end position="106"/>
    </location>
</feature>
<dbReference type="SMART" id="SM00507">
    <property type="entry name" value="HNHc"/>
    <property type="match status" value="1"/>
</dbReference>
<comment type="caution">
    <text evidence="3">The sequence shown here is derived from an EMBL/GenBank/DDBJ whole genome shotgun (WGS) entry which is preliminary data.</text>
</comment>
<dbReference type="PANTHER" id="PTHR33427">
    <property type="entry name" value="HNH ENDONUCLEASE"/>
    <property type="match status" value="1"/>
</dbReference>
<evidence type="ECO:0000313" key="4">
    <source>
        <dbReference type="Proteomes" id="UP001172457"/>
    </source>
</evidence>
<organism evidence="3 4">
    <name type="scientific">Centaurea solstitialis</name>
    <name type="common">yellow star-thistle</name>
    <dbReference type="NCBI Taxonomy" id="347529"/>
    <lineage>
        <taxon>Eukaryota</taxon>
        <taxon>Viridiplantae</taxon>
        <taxon>Streptophyta</taxon>
        <taxon>Embryophyta</taxon>
        <taxon>Tracheophyta</taxon>
        <taxon>Spermatophyta</taxon>
        <taxon>Magnoliopsida</taxon>
        <taxon>eudicotyledons</taxon>
        <taxon>Gunneridae</taxon>
        <taxon>Pentapetalae</taxon>
        <taxon>asterids</taxon>
        <taxon>campanulids</taxon>
        <taxon>Asterales</taxon>
        <taxon>Asteraceae</taxon>
        <taxon>Carduoideae</taxon>
        <taxon>Cardueae</taxon>
        <taxon>Centaureinae</taxon>
        <taxon>Centaurea</taxon>
    </lineage>
</organism>
<name>A0AA38THJ7_9ASTR</name>
<keyword evidence="4" id="KW-1185">Reference proteome</keyword>
<accession>A0AA38THJ7</accession>
<evidence type="ECO:0000313" key="3">
    <source>
        <dbReference type="EMBL" id="KAJ9551532.1"/>
    </source>
</evidence>
<dbReference type="CDD" id="cd00085">
    <property type="entry name" value="HNHc"/>
    <property type="match status" value="1"/>
</dbReference>
<feature type="region of interest" description="Disordered" evidence="1">
    <location>
        <begin position="162"/>
        <end position="187"/>
    </location>
</feature>
<feature type="compositionally biased region" description="Polar residues" evidence="1">
    <location>
        <begin position="170"/>
        <end position="187"/>
    </location>
</feature>
<dbReference type="PANTHER" id="PTHR33427:SF1">
    <property type="entry name" value="F6A14.21 PROTEIN"/>
    <property type="match status" value="1"/>
</dbReference>
<proteinExistence type="predicted"/>